<organism evidence="1 2">
    <name type="scientific">Streptococcus pneumoniae</name>
    <dbReference type="NCBI Taxonomy" id="1313"/>
    <lineage>
        <taxon>Bacteria</taxon>
        <taxon>Bacillati</taxon>
        <taxon>Bacillota</taxon>
        <taxon>Bacilli</taxon>
        <taxon>Lactobacillales</taxon>
        <taxon>Streptococcaceae</taxon>
        <taxon>Streptococcus</taxon>
    </lineage>
</organism>
<dbReference type="GO" id="GO:0003677">
    <property type="term" value="F:DNA binding"/>
    <property type="evidence" value="ECO:0007669"/>
    <property type="project" value="InterPro"/>
</dbReference>
<dbReference type="GO" id="GO:0045892">
    <property type="term" value="P:negative regulation of DNA-templated transcription"/>
    <property type="evidence" value="ECO:0007669"/>
    <property type="project" value="UniProtKB-ARBA"/>
</dbReference>
<proteinExistence type="predicted"/>
<dbReference type="EMBL" id="CABCSJ010000005">
    <property type="protein sequence ID" value="VST70082.1"/>
    <property type="molecule type" value="Genomic_DNA"/>
</dbReference>
<evidence type="ECO:0000313" key="1">
    <source>
        <dbReference type="EMBL" id="VST70082.1"/>
    </source>
</evidence>
<comment type="caution">
    <text evidence="1">The sequence shown here is derived from an EMBL/GenBank/DDBJ whole genome shotgun (WGS) entry which is preliminary data.</text>
</comment>
<dbReference type="Proteomes" id="UP000405447">
    <property type="component" value="Unassembled WGS sequence"/>
</dbReference>
<dbReference type="GO" id="GO:0046872">
    <property type="term" value="F:metal ion binding"/>
    <property type="evidence" value="ECO:0007669"/>
    <property type="project" value="InterPro"/>
</dbReference>
<name>A0AAQ3A0U9_STREE</name>
<sequence length="36" mass="4076">MTNSKYITCLKRSEGQLRGIQKMIEGDRDATDSSEI</sequence>
<gene>
    <name evidence="1" type="ORF">SAMEA3389245_01325</name>
</gene>
<dbReference type="Gene3D" id="1.20.58.1000">
    <property type="entry name" value="Metal-sensitive repressor, helix protomer"/>
    <property type="match status" value="1"/>
</dbReference>
<dbReference type="Pfam" id="PF02583">
    <property type="entry name" value="Trns_repr_metal"/>
    <property type="match status" value="1"/>
</dbReference>
<dbReference type="InterPro" id="IPR003735">
    <property type="entry name" value="Metal_Tscrpt_repr"/>
</dbReference>
<dbReference type="AlphaFoldDB" id="A0AAQ3A0U9"/>
<reference evidence="1 2" key="1">
    <citation type="submission" date="2019-04" db="EMBL/GenBank/DDBJ databases">
        <authorList>
            <consortium name="Pathogen Informatics"/>
        </authorList>
    </citation>
    <scope>NUCLEOTIDE SEQUENCE [LARGE SCALE GENOMIC DNA]</scope>
    <source>
        <strain evidence="1 2">GPSC535</strain>
    </source>
</reference>
<accession>A0AAQ3A0U9</accession>
<evidence type="ECO:0000313" key="2">
    <source>
        <dbReference type="Proteomes" id="UP000405447"/>
    </source>
</evidence>
<dbReference type="InterPro" id="IPR038390">
    <property type="entry name" value="Metal_Tscrpt_repr_sf"/>
</dbReference>
<protein>
    <submittedName>
        <fullName evidence="1">Uncharacterized BCR, COG1937</fullName>
    </submittedName>
</protein>